<dbReference type="Proteomes" id="UP000475155">
    <property type="component" value="Unassembled WGS sequence"/>
</dbReference>
<evidence type="ECO:0000313" key="2">
    <source>
        <dbReference type="EMBL" id="NEH12561.1"/>
    </source>
</evidence>
<gene>
    <name evidence="2" type="ORF">GFD18_10850</name>
</gene>
<name>A0ABX0CEE6_9BIFI</name>
<feature type="compositionally biased region" description="Basic residues" evidence="1">
    <location>
        <begin position="55"/>
        <end position="79"/>
    </location>
</feature>
<evidence type="ECO:0000256" key="1">
    <source>
        <dbReference type="SAM" id="MobiDB-lite"/>
    </source>
</evidence>
<reference evidence="2 3" key="1">
    <citation type="submission" date="2019-10" db="EMBL/GenBank/DDBJ databases">
        <title>Bifidobacterium from non-human primates.</title>
        <authorList>
            <person name="Modesto M."/>
        </authorList>
    </citation>
    <scope>NUCLEOTIDE SEQUENCE [LARGE SCALE GENOMIC DNA]</scope>
    <source>
        <strain evidence="2 3">SMA1</strain>
    </source>
</reference>
<organism evidence="2 3">
    <name type="scientific">Bifidobacterium saimiriisciurei</name>
    <dbReference type="NCBI Taxonomy" id="2661627"/>
    <lineage>
        <taxon>Bacteria</taxon>
        <taxon>Bacillati</taxon>
        <taxon>Actinomycetota</taxon>
        <taxon>Actinomycetes</taxon>
        <taxon>Bifidobacteriales</taxon>
        <taxon>Bifidobacteriaceae</taxon>
        <taxon>Bifidobacterium</taxon>
    </lineage>
</organism>
<accession>A0ABX0CEE6</accession>
<sequence length="79" mass="8914">MTQIIETLLQLVQISSNLAEAFGNGTTGGHWLPLVAAVAELLLFAFRLPEIDKHPARHSTRHRNKRHARAGRGRHSERR</sequence>
<evidence type="ECO:0000313" key="3">
    <source>
        <dbReference type="Proteomes" id="UP000475155"/>
    </source>
</evidence>
<proteinExistence type="predicted"/>
<protein>
    <submittedName>
        <fullName evidence="2">Uncharacterized protein</fullName>
    </submittedName>
</protein>
<keyword evidence="3" id="KW-1185">Reference proteome</keyword>
<dbReference type="EMBL" id="WHZU01000036">
    <property type="protein sequence ID" value="NEH12561.1"/>
    <property type="molecule type" value="Genomic_DNA"/>
</dbReference>
<comment type="caution">
    <text evidence="2">The sequence shown here is derived from an EMBL/GenBank/DDBJ whole genome shotgun (WGS) entry which is preliminary data.</text>
</comment>
<feature type="region of interest" description="Disordered" evidence="1">
    <location>
        <begin position="54"/>
        <end position="79"/>
    </location>
</feature>
<dbReference type="RefSeq" id="WP_163200611.1">
    <property type="nucleotide sequence ID" value="NZ_WHZU01000036.1"/>
</dbReference>